<reference evidence="1" key="1">
    <citation type="submission" date="2019-12" db="EMBL/GenBank/DDBJ databases">
        <title>Comparative genomics gives insights into the taxonomy of the Azoarcus-Aromatoleum group and reveals separate origins of nif in the plant-associated Azoarcus and non-plant-associated Aromatoleum sub-groups.</title>
        <authorList>
            <person name="Lafos M."/>
            <person name="Maluk M."/>
            <person name="Batista M."/>
            <person name="Junghare M."/>
            <person name="Carmona M."/>
            <person name="Faoro H."/>
            <person name="Cruz L.M."/>
            <person name="Battistoni F."/>
            <person name="De Souza E."/>
            <person name="Pedrosa F."/>
            <person name="Chen W.-M."/>
            <person name="Poole P.S."/>
            <person name="Dixon R.A."/>
            <person name="James E.K."/>
        </authorList>
    </citation>
    <scope>NUCLEOTIDE SEQUENCE</scope>
    <source>
        <strain evidence="1">U120</strain>
    </source>
</reference>
<protein>
    <submittedName>
        <fullName evidence="1">Uncharacterized protein</fullName>
    </submittedName>
</protein>
<name>A0ABX1N882_9RHOO</name>
<dbReference type="RefSeq" id="WP_169200662.1">
    <property type="nucleotide sequence ID" value="NZ_WTVH02000008.1"/>
</dbReference>
<dbReference type="Proteomes" id="UP000601990">
    <property type="component" value="Unassembled WGS sequence"/>
</dbReference>
<accession>A0ABX1N882</accession>
<keyword evidence="2" id="KW-1185">Reference proteome</keyword>
<evidence type="ECO:0000313" key="1">
    <source>
        <dbReference type="EMBL" id="NMF95486.1"/>
    </source>
</evidence>
<proteinExistence type="predicted"/>
<organism evidence="1 2">
    <name type="scientific">Aromatoleum buckelii</name>
    <dbReference type="NCBI Taxonomy" id="200254"/>
    <lineage>
        <taxon>Bacteria</taxon>
        <taxon>Pseudomonadati</taxon>
        <taxon>Pseudomonadota</taxon>
        <taxon>Betaproteobacteria</taxon>
        <taxon>Rhodocyclales</taxon>
        <taxon>Rhodocyclaceae</taxon>
        <taxon>Aromatoleum</taxon>
    </lineage>
</organism>
<dbReference type="EMBL" id="WTVH01000108">
    <property type="protein sequence ID" value="NMF95486.1"/>
    <property type="molecule type" value="Genomic_DNA"/>
</dbReference>
<evidence type="ECO:0000313" key="2">
    <source>
        <dbReference type="Proteomes" id="UP000601990"/>
    </source>
</evidence>
<gene>
    <name evidence="1" type="ORF">GO608_19570</name>
</gene>
<comment type="caution">
    <text evidence="1">The sequence shown here is derived from an EMBL/GenBank/DDBJ whole genome shotgun (WGS) entry which is preliminary data.</text>
</comment>
<sequence>MSKLTNSSEVLFRQIHPNFLENGEPSSDRFRPSEKDLNKLSVDRSALTTAAQSHGLYTSNGRASAAVFGLSVGEFESEMISCHSDPVVGTDTAVENPAHALADYSAHTSQKQKLIAKKLKRLAVARGCLHPSAPNEA</sequence>